<accession>E3SNT3</accession>
<evidence type="ECO:0000256" key="1">
    <source>
        <dbReference type="SAM" id="MobiDB-lite"/>
    </source>
</evidence>
<dbReference type="OrthoDB" id="39560at10239"/>
<evidence type="ECO:0000313" key="2">
    <source>
        <dbReference type="EMBL" id="ADO98938.1"/>
    </source>
</evidence>
<organism evidence="2 3">
    <name type="scientific">Prochlorococcus phage P-SSM7</name>
    <dbReference type="NCBI Taxonomy" id="445688"/>
    <lineage>
        <taxon>Viruses</taxon>
        <taxon>Duplodnaviria</taxon>
        <taxon>Heunggongvirae</taxon>
        <taxon>Uroviricota</taxon>
        <taxon>Caudoviricetes</taxon>
        <taxon>Pantevenvirales</taxon>
        <taxon>Kyanoviridae</taxon>
        <taxon>Palaemonvirus</taxon>
        <taxon>Palaemonvirus pssm7</taxon>
    </lineage>
</organism>
<sequence length="85" mass="9269">MDIQKIASTGTAVAVVGTGAFVGGNHVVDQQTGGPQKRQDARIEEIRQVVREEVYLQLVNAWPQTSGPVKGLKDPKDYKKELPPK</sequence>
<evidence type="ECO:0000313" key="3">
    <source>
        <dbReference type="Proteomes" id="UP000006532"/>
    </source>
</evidence>
<protein>
    <submittedName>
        <fullName evidence="2">Uncharacterized protein</fullName>
    </submittedName>
</protein>
<dbReference type="RefSeq" id="YP_004324996.1">
    <property type="nucleotide sequence ID" value="NC_015290.1"/>
</dbReference>
<gene>
    <name evidence="2" type="ORF">PSSM7_169</name>
</gene>
<dbReference type="KEGG" id="vg:10329439"/>
<feature type="region of interest" description="Disordered" evidence="1">
    <location>
        <begin position="64"/>
        <end position="85"/>
    </location>
</feature>
<feature type="compositionally biased region" description="Basic and acidic residues" evidence="1">
    <location>
        <begin position="71"/>
        <end position="85"/>
    </location>
</feature>
<dbReference type="GeneID" id="10329439"/>
<dbReference type="EMBL" id="GU071103">
    <property type="protein sequence ID" value="ADO98938.1"/>
    <property type="molecule type" value="Genomic_DNA"/>
</dbReference>
<reference evidence="2 3" key="1">
    <citation type="journal article" date="2010" name="Environ. Microbiol.">
        <title>Genomic analysis of oceanic cyanobacterial myoviruses compared with T4-like myoviruses from diverse hosts and environments.</title>
        <authorList>
            <person name="Sullivan M.B."/>
            <person name="Huang K.H."/>
            <person name="Ignacio-Espinoza J.C."/>
            <person name="Berlin A.M."/>
            <person name="Kelly L."/>
            <person name="Weigele P.R."/>
            <person name="DeFrancesco A.S."/>
            <person name="Kern S.E."/>
            <person name="Thompson L.R."/>
            <person name="Young S."/>
            <person name="Yandava C."/>
            <person name="Fu R."/>
            <person name="Krastins B."/>
            <person name="Chase M."/>
            <person name="Sarracino D."/>
            <person name="Osburne M.S."/>
            <person name="Henn M.R."/>
            <person name="Chisholm S.W."/>
        </authorList>
    </citation>
    <scope>NUCLEOTIDE SEQUENCE [LARGE SCALE GENOMIC DNA]</scope>
    <source>
        <strain evidence="2">NATL1A-15</strain>
    </source>
</reference>
<name>E3SNT3_9CAUD</name>
<keyword evidence="3" id="KW-1185">Reference proteome</keyword>
<dbReference type="Proteomes" id="UP000006532">
    <property type="component" value="Segment"/>
</dbReference>
<proteinExistence type="predicted"/>